<dbReference type="RefSeq" id="WP_308350866.1">
    <property type="nucleotide sequence ID" value="NZ_CP129971.1"/>
</dbReference>
<name>A0AA49JGT3_9BACT</name>
<dbReference type="KEGG" id="msaa:QYS49_00335"/>
<keyword evidence="1" id="KW-0472">Membrane</keyword>
<protein>
    <submittedName>
        <fullName evidence="2">Uncharacterized protein</fullName>
    </submittedName>
</protein>
<dbReference type="AlphaFoldDB" id="A0AA49JGT3"/>
<evidence type="ECO:0000313" key="2">
    <source>
        <dbReference type="EMBL" id="WKK75947.1"/>
    </source>
</evidence>
<feature type="transmembrane region" description="Helical" evidence="1">
    <location>
        <begin position="12"/>
        <end position="32"/>
    </location>
</feature>
<dbReference type="EMBL" id="CP129971">
    <property type="protein sequence ID" value="WKK75947.1"/>
    <property type="molecule type" value="Genomic_DNA"/>
</dbReference>
<keyword evidence="1" id="KW-1133">Transmembrane helix</keyword>
<evidence type="ECO:0000256" key="1">
    <source>
        <dbReference type="SAM" id="Phobius"/>
    </source>
</evidence>
<sequence length="177" mass="20260">MIVKRKRIWNTILFLMVIPGVLMFFIIGIIGIFSDNSIGEKLLSLFFTSITFIALYSGKSVLMKLISNNPEFELTEKEFIVYDDPKYSIIPFKEMLGCETYSGHYEDFIGIHLKDSSRIKSNMTKIYKTISGTPPERSKIVFLTLRYANINAEYLVDLLSKKITDLNTDSKNTGNNT</sequence>
<organism evidence="2 3">
    <name type="scientific">Marivirga salinarum</name>
    <dbReference type="NCBI Taxonomy" id="3059078"/>
    <lineage>
        <taxon>Bacteria</taxon>
        <taxon>Pseudomonadati</taxon>
        <taxon>Bacteroidota</taxon>
        <taxon>Cytophagia</taxon>
        <taxon>Cytophagales</taxon>
        <taxon>Marivirgaceae</taxon>
        <taxon>Marivirga</taxon>
    </lineage>
</organism>
<accession>A0AA49JGT3</accession>
<dbReference type="Proteomes" id="UP001230496">
    <property type="component" value="Chromosome"/>
</dbReference>
<keyword evidence="3" id="KW-1185">Reference proteome</keyword>
<reference evidence="2 3" key="1">
    <citation type="submission" date="2023-08" db="EMBL/GenBank/DDBJ databases">
        <title>Comparative genomics and taxonomic characterization of three novel marine species of genus Marivirga.</title>
        <authorList>
            <person name="Muhammad N."/>
            <person name="Kim S.-G."/>
        </authorList>
    </citation>
    <scope>NUCLEOTIDE SEQUENCE [LARGE SCALE GENOMIC DNA]</scope>
    <source>
        <strain evidence="2 3">BDSF4-3</strain>
    </source>
</reference>
<gene>
    <name evidence="2" type="ORF">QYS49_00335</name>
</gene>
<evidence type="ECO:0000313" key="3">
    <source>
        <dbReference type="Proteomes" id="UP001230496"/>
    </source>
</evidence>
<proteinExistence type="predicted"/>
<keyword evidence="1" id="KW-0812">Transmembrane</keyword>
<feature type="transmembrane region" description="Helical" evidence="1">
    <location>
        <begin position="38"/>
        <end position="56"/>
    </location>
</feature>